<accession>A0ABD3SDS9</accession>
<dbReference type="Gene3D" id="2.30.29.30">
    <property type="entry name" value="Pleckstrin-homology domain (PH domain)/Phosphotyrosine-binding domain (PTB)"/>
    <property type="match status" value="1"/>
</dbReference>
<name>A0ABD3SDS9_9STRA</name>
<organism evidence="3 4">
    <name type="scientific">Cyclostephanos tholiformis</name>
    <dbReference type="NCBI Taxonomy" id="382380"/>
    <lineage>
        <taxon>Eukaryota</taxon>
        <taxon>Sar</taxon>
        <taxon>Stramenopiles</taxon>
        <taxon>Ochrophyta</taxon>
        <taxon>Bacillariophyta</taxon>
        <taxon>Coscinodiscophyceae</taxon>
        <taxon>Thalassiosirophycidae</taxon>
        <taxon>Stephanodiscales</taxon>
        <taxon>Stephanodiscaceae</taxon>
        <taxon>Cyclostephanos</taxon>
    </lineage>
</organism>
<feature type="compositionally biased region" description="Polar residues" evidence="1">
    <location>
        <begin position="101"/>
        <end position="115"/>
    </location>
</feature>
<dbReference type="PROSITE" id="PS50003">
    <property type="entry name" value="PH_DOMAIN"/>
    <property type="match status" value="1"/>
</dbReference>
<dbReference type="InterPro" id="IPR011993">
    <property type="entry name" value="PH-like_dom_sf"/>
</dbReference>
<feature type="region of interest" description="Disordered" evidence="1">
    <location>
        <begin position="76"/>
        <end position="120"/>
    </location>
</feature>
<feature type="compositionally biased region" description="Polar residues" evidence="1">
    <location>
        <begin position="225"/>
        <end position="240"/>
    </location>
</feature>
<proteinExistence type="predicted"/>
<protein>
    <recommendedName>
        <fullName evidence="2">PH domain-containing protein</fullName>
    </recommendedName>
</protein>
<evidence type="ECO:0000256" key="1">
    <source>
        <dbReference type="SAM" id="MobiDB-lite"/>
    </source>
</evidence>
<gene>
    <name evidence="3" type="ORF">ACHAXA_007654</name>
</gene>
<keyword evidence="4" id="KW-1185">Reference proteome</keyword>
<feature type="compositionally biased region" description="Polar residues" evidence="1">
    <location>
        <begin position="320"/>
        <end position="330"/>
    </location>
</feature>
<evidence type="ECO:0000313" key="3">
    <source>
        <dbReference type="EMBL" id="KAL3822543.1"/>
    </source>
</evidence>
<feature type="domain" description="PH" evidence="2">
    <location>
        <begin position="489"/>
        <end position="623"/>
    </location>
</feature>
<dbReference type="SUPFAM" id="SSF50729">
    <property type="entry name" value="PH domain-like"/>
    <property type="match status" value="1"/>
</dbReference>
<feature type="compositionally biased region" description="Basic and acidic residues" evidence="1">
    <location>
        <begin position="186"/>
        <end position="201"/>
    </location>
</feature>
<feature type="region of interest" description="Disordered" evidence="1">
    <location>
        <begin position="1"/>
        <end position="51"/>
    </location>
</feature>
<dbReference type="EMBL" id="JALLPB020000062">
    <property type="protein sequence ID" value="KAL3822543.1"/>
    <property type="molecule type" value="Genomic_DNA"/>
</dbReference>
<evidence type="ECO:0000313" key="4">
    <source>
        <dbReference type="Proteomes" id="UP001530377"/>
    </source>
</evidence>
<evidence type="ECO:0000259" key="2">
    <source>
        <dbReference type="PROSITE" id="PS50003"/>
    </source>
</evidence>
<feature type="region of interest" description="Disordered" evidence="1">
    <location>
        <begin position="186"/>
        <end position="268"/>
    </location>
</feature>
<feature type="region of interest" description="Disordered" evidence="1">
    <location>
        <begin position="304"/>
        <end position="332"/>
    </location>
</feature>
<dbReference type="AlphaFoldDB" id="A0ABD3SDS9"/>
<sequence length="817" mass="91485">MTRQESHRIYLQLFAPDPKNTKASDGGATSHRHGSHDVPQPSSENSSPTLVTTSAAVRLTDKATAKDVTALLRGKFGLPPIMTSGGINNGSNNPKQRDHPPSNTAPPTTRSSQVQGDGINVFGVGRGGGTHVATDPIEANGGNDVDEVDALVLIGTMERPPRGYLRFEHEESHEEAQRLEKFRRTLLREQERGRGTPERTLPRPSRADGPPAETDFVGNHELYATESSHSSSPPDTTKSIQAPRPLGSSRSSSSSSMQATFASGVDANMNPSGSLLGFDPSHEDMLSPLSRRYRKLTTLASELSVASSHSPPIVDRELSPPQSRPKSPNPSCEFDLEPIHIVRTVLPDEHPLLVRDEVMTFLTELRQEAQDEMGFRLMDEEEGCFRSRSSRPTFRWYFQPCSPLGRHGSFNSPKIQCIPAFVYVDGYCTEDESESDFDEGKDLELDEVREDVMDISGGAEKKTQHSQMRRQLIEERRRIAFLRDLTDPPFIVSGYLLKQSWRDPNVWKRVYCILSEDRMWIIGRMKPLKRFGRASSDDILSFVRTGSHRYFMLYQSQLLGRGDEALIRQHSSSKYSGYFLTPLNRRLPNSFRVITSQGKCHTFRAFSSQLFRLWVTSISDRIAQKLDDGIIDLANVIAEEETMARCRRMDGVAVSPLELHYHASTELKSISMDVVRFGISVAAFSELCRHVNNSTRQSSAINAETRHLNAENEVMISSVWDEARVITSKSAQLIHTLATLQHDDSDMKIYHSAVMRELVEEQKSLQALIGEKFDHQGNIMSDMALRVSSLPPVQFFDPLLRKIQVALVRINDGTVPT</sequence>
<reference evidence="3 4" key="1">
    <citation type="submission" date="2024-10" db="EMBL/GenBank/DDBJ databases">
        <title>Updated reference genomes for cyclostephanoid diatoms.</title>
        <authorList>
            <person name="Roberts W.R."/>
            <person name="Alverson A.J."/>
        </authorList>
    </citation>
    <scope>NUCLEOTIDE SEQUENCE [LARGE SCALE GENOMIC DNA]</scope>
    <source>
        <strain evidence="3 4">AJA228-03</strain>
    </source>
</reference>
<dbReference type="SMART" id="SM00233">
    <property type="entry name" value="PH"/>
    <property type="match status" value="1"/>
</dbReference>
<comment type="caution">
    <text evidence="3">The sequence shown here is derived from an EMBL/GenBank/DDBJ whole genome shotgun (WGS) entry which is preliminary data.</text>
</comment>
<feature type="compositionally biased region" description="Polar residues" evidence="1">
    <location>
        <begin position="40"/>
        <end position="51"/>
    </location>
</feature>
<feature type="compositionally biased region" description="Polar residues" evidence="1">
    <location>
        <begin position="85"/>
        <end position="94"/>
    </location>
</feature>
<dbReference type="Proteomes" id="UP001530377">
    <property type="component" value="Unassembled WGS sequence"/>
</dbReference>
<dbReference type="InterPro" id="IPR001849">
    <property type="entry name" value="PH_domain"/>
</dbReference>